<proteinExistence type="predicted"/>
<dbReference type="InterPro" id="IPR008775">
    <property type="entry name" value="Phytyl_CoA_dOase-like"/>
</dbReference>
<dbReference type="PANTHER" id="PTHR20883">
    <property type="entry name" value="PHYTANOYL-COA DIOXYGENASE DOMAIN CONTAINING 1"/>
    <property type="match status" value="1"/>
</dbReference>
<organism evidence="2 3">
    <name type="scientific">Tegillarca granosa</name>
    <name type="common">Malaysian cockle</name>
    <name type="synonym">Anadara granosa</name>
    <dbReference type="NCBI Taxonomy" id="220873"/>
    <lineage>
        <taxon>Eukaryota</taxon>
        <taxon>Metazoa</taxon>
        <taxon>Spiralia</taxon>
        <taxon>Lophotrochozoa</taxon>
        <taxon>Mollusca</taxon>
        <taxon>Bivalvia</taxon>
        <taxon>Autobranchia</taxon>
        <taxon>Pteriomorphia</taxon>
        <taxon>Arcoida</taxon>
        <taxon>Arcoidea</taxon>
        <taxon>Arcidae</taxon>
        <taxon>Tegillarca</taxon>
    </lineage>
</organism>
<dbReference type="Gene3D" id="2.60.120.620">
    <property type="entry name" value="q2cbj1_9rhob like domain"/>
    <property type="match status" value="2"/>
</dbReference>
<dbReference type="Pfam" id="PF05721">
    <property type="entry name" value="PhyH"/>
    <property type="match status" value="1"/>
</dbReference>
<comment type="caution">
    <text evidence="2">The sequence shown here is derived from an EMBL/GenBank/DDBJ whole genome shotgun (WGS) entry which is preliminary data.</text>
</comment>
<evidence type="ECO:0000313" key="3">
    <source>
        <dbReference type="Proteomes" id="UP001217089"/>
    </source>
</evidence>
<dbReference type="PANTHER" id="PTHR20883:SF51">
    <property type="entry name" value="PHYTANOYL-COA HYDROXYLASE"/>
    <property type="match status" value="1"/>
</dbReference>
<keyword evidence="3" id="KW-1185">Reference proteome</keyword>
<evidence type="ECO:0000256" key="1">
    <source>
        <dbReference type="ARBA" id="ARBA00001962"/>
    </source>
</evidence>
<evidence type="ECO:0008006" key="4">
    <source>
        <dbReference type="Google" id="ProtNLM"/>
    </source>
</evidence>
<comment type="cofactor">
    <cofactor evidence="1">
        <name>Fe cation</name>
        <dbReference type="ChEBI" id="CHEBI:24875"/>
    </cofactor>
</comment>
<evidence type="ECO:0000313" key="2">
    <source>
        <dbReference type="EMBL" id="KAJ8300941.1"/>
    </source>
</evidence>
<sequence>MLHIKALSDSMSLHADYKFTGNEFKFTNGMKKDFDKYGYIILRNVLDKEELENVKKCVENNRELDKNTWGVSDRGGRYVKTALWHSAGDDVAGMVARCEKIVNTAEGVLDGEVYHYYTKYWYQNDILFPDMITVFIAIDRAHKGNGCLQILEGSNNCGRIDHKMVAGQQGDTLFFHGNLLHCSAPNNSQDRRYAFLITYNKATNNPVKEHHFKSYTPLKKVPDSSIRQCTNYNIEDFYDPDVQKTIIPKKFGAEQSG</sequence>
<protein>
    <recommendedName>
        <fullName evidence="4">Phytanoyl-CoA dioxygenase</fullName>
    </recommendedName>
</protein>
<dbReference type="Proteomes" id="UP001217089">
    <property type="component" value="Unassembled WGS sequence"/>
</dbReference>
<gene>
    <name evidence="2" type="ORF">KUTeg_022460</name>
</gene>
<name>A0ABQ9EAV5_TEGGR</name>
<reference evidence="2 3" key="1">
    <citation type="submission" date="2022-12" db="EMBL/GenBank/DDBJ databases">
        <title>Chromosome-level genome of Tegillarca granosa.</title>
        <authorList>
            <person name="Kim J."/>
        </authorList>
    </citation>
    <scope>NUCLEOTIDE SEQUENCE [LARGE SCALE GENOMIC DNA]</scope>
    <source>
        <strain evidence="2">Teg-2019</strain>
        <tissue evidence="2">Adductor muscle</tissue>
    </source>
</reference>
<dbReference type="SUPFAM" id="SSF51197">
    <property type="entry name" value="Clavaminate synthase-like"/>
    <property type="match status" value="1"/>
</dbReference>
<dbReference type="EMBL" id="JARBDR010000919">
    <property type="protein sequence ID" value="KAJ8300941.1"/>
    <property type="molecule type" value="Genomic_DNA"/>
</dbReference>
<accession>A0ABQ9EAV5</accession>